<dbReference type="EMBL" id="JANPWB010000016">
    <property type="protein sequence ID" value="KAJ1086190.1"/>
    <property type="molecule type" value="Genomic_DNA"/>
</dbReference>
<proteinExistence type="predicted"/>
<evidence type="ECO:0000313" key="1">
    <source>
        <dbReference type="EMBL" id="KAJ1086190.1"/>
    </source>
</evidence>
<evidence type="ECO:0000313" key="2">
    <source>
        <dbReference type="Proteomes" id="UP001066276"/>
    </source>
</evidence>
<accession>A0AAV7L3R4</accession>
<dbReference type="AlphaFoldDB" id="A0AAV7L3R4"/>
<organism evidence="1 2">
    <name type="scientific">Pleurodeles waltl</name>
    <name type="common">Iberian ribbed newt</name>
    <dbReference type="NCBI Taxonomy" id="8319"/>
    <lineage>
        <taxon>Eukaryota</taxon>
        <taxon>Metazoa</taxon>
        <taxon>Chordata</taxon>
        <taxon>Craniata</taxon>
        <taxon>Vertebrata</taxon>
        <taxon>Euteleostomi</taxon>
        <taxon>Amphibia</taxon>
        <taxon>Batrachia</taxon>
        <taxon>Caudata</taxon>
        <taxon>Salamandroidea</taxon>
        <taxon>Salamandridae</taxon>
        <taxon>Pleurodelinae</taxon>
        <taxon>Pleurodeles</taxon>
    </lineage>
</organism>
<sequence length="120" mass="14265">MDTSFKRDQSQHFKLHISALRSNDNRWTARVSAGRITATRPCQEEGRRSREEAFEGATGDRWLFFVGIVALERYRRNSCLHWRRCIIKDRLGRLQRLDVIRPVSSVRYHRPWGAWPEARV</sequence>
<comment type="caution">
    <text evidence="1">The sequence shown here is derived from an EMBL/GenBank/DDBJ whole genome shotgun (WGS) entry which is preliminary data.</text>
</comment>
<protein>
    <submittedName>
        <fullName evidence="1">Uncharacterized protein</fullName>
    </submittedName>
</protein>
<dbReference type="Proteomes" id="UP001066276">
    <property type="component" value="Chromosome 12"/>
</dbReference>
<name>A0AAV7L3R4_PLEWA</name>
<keyword evidence="2" id="KW-1185">Reference proteome</keyword>
<reference evidence="1" key="1">
    <citation type="journal article" date="2022" name="bioRxiv">
        <title>Sequencing and chromosome-scale assembly of the giantPleurodeles waltlgenome.</title>
        <authorList>
            <person name="Brown T."/>
            <person name="Elewa A."/>
            <person name="Iarovenko S."/>
            <person name="Subramanian E."/>
            <person name="Araus A.J."/>
            <person name="Petzold A."/>
            <person name="Susuki M."/>
            <person name="Suzuki K.-i.T."/>
            <person name="Hayashi T."/>
            <person name="Toyoda A."/>
            <person name="Oliveira C."/>
            <person name="Osipova E."/>
            <person name="Leigh N.D."/>
            <person name="Simon A."/>
            <person name="Yun M.H."/>
        </authorList>
    </citation>
    <scope>NUCLEOTIDE SEQUENCE</scope>
    <source>
        <strain evidence="1">20211129_DDA</strain>
        <tissue evidence="1">Liver</tissue>
    </source>
</reference>
<gene>
    <name evidence="1" type="ORF">NDU88_006314</name>
</gene>